<evidence type="ECO:0000256" key="11">
    <source>
        <dbReference type="PROSITE-ProRule" id="PRU00812"/>
    </source>
</evidence>
<keyword evidence="7 12" id="KW-0904">Protein phosphatase</keyword>
<dbReference type="AlphaFoldDB" id="A0A8S0RMP0"/>
<evidence type="ECO:0000256" key="4">
    <source>
        <dbReference type="ARBA" id="ARBA00022771"/>
    </source>
</evidence>
<sequence length="143" mass="16429">MDEVLTVKDAVHKLQLSLLESIKDENQLFAAGSLMSQSDYQDVVTEHTIANTHGYPLCENSLPFERPRKGHYRISLKEHKMNGFGPSNAIEGYVPQRDRDLRPRQVKNPRKVFLVHQILAIDSCNQCMRVAESEPKREARRSK</sequence>
<dbReference type="Proteomes" id="UP000594638">
    <property type="component" value="Unassembled WGS sequence"/>
</dbReference>
<evidence type="ECO:0000256" key="8">
    <source>
        <dbReference type="ARBA" id="ARBA00023242"/>
    </source>
</evidence>
<dbReference type="GO" id="GO:0005737">
    <property type="term" value="C:cytoplasm"/>
    <property type="evidence" value="ECO:0007669"/>
    <property type="project" value="TreeGrafter"/>
</dbReference>
<evidence type="ECO:0000313" key="15">
    <source>
        <dbReference type="Proteomes" id="UP000594638"/>
    </source>
</evidence>
<keyword evidence="4 12" id="KW-0863">Zinc-finger</keyword>
<evidence type="ECO:0000256" key="2">
    <source>
        <dbReference type="ARBA" id="ARBA00005676"/>
    </source>
</evidence>
<dbReference type="EC" id="3.1.3.16" evidence="12"/>
<organism evidence="14 15">
    <name type="scientific">Olea europaea subsp. europaea</name>
    <dbReference type="NCBI Taxonomy" id="158383"/>
    <lineage>
        <taxon>Eukaryota</taxon>
        <taxon>Viridiplantae</taxon>
        <taxon>Streptophyta</taxon>
        <taxon>Embryophyta</taxon>
        <taxon>Tracheophyta</taxon>
        <taxon>Spermatophyta</taxon>
        <taxon>Magnoliopsida</taxon>
        <taxon>eudicotyledons</taxon>
        <taxon>Gunneridae</taxon>
        <taxon>Pentapetalae</taxon>
        <taxon>asterids</taxon>
        <taxon>lamiids</taxon>
        <taxon>Lamiales</taxon>
        <taxon>Oleaceae</taxon>
        <taxon>Oleeae</taxon>
        <taxon>Olea</taxon>
    </lineage>
</organism>
<evidence type="ECO:0000256" key="5">
    <source>
        <dbReference type="ARBA" id="ARBA00022801"/>
    </source>
</evidence>
<accession>A0A8S0RMP0</accession>
<dbReference type="GO" id="GO:0005634">
    <property type="term" value="C:nucleus"/>
    <property type="evidence" value="ECO:0007669"/>
    <property type="project" value="UniProtKB-SubCell"/>
</dbReference>
<evidence type="ECO:0000256" key="3">
    <source>
        <dbReference type="ARBA" id="ARBA00022723"/>
    </source>
</evidence>
<keyword evidence="3 12" id="KW-0479">Metal-binding</keyword>
<evidence type="ECO:0000256" key="7">
    <source>
        <dbReference type="ARBA" id="ARBA00022912"/>
    </source>
</evidence>
<dbReference type="GO" id="GO:0008270">
    <property type="term" value="F:zinc ion binding"/>
    <property type="evidence" value="ECO:0007669"/>
    <property type="project" value="UniProtKB-KW"/>
</dbReference>
<evidence type="ECO:0000259" key="13">
    <source>
        <dbReference type="PROSITE" id="PS51479"/>
    </source>
</evidence>
<evidence type="ECO:0000256" key="10">
    <source>
        <dbReference type="ARBA" id="ARBA00048336"/>
    </source>
</evidence>
<reference evidence="14 15" key="1">
    <citation type="submission" date="2019-12" db="EMBL/GenBank/DDBJ databases">
        <authorList>
            <person name="Alioto T."/>
            <person name="Alioto T."/>
            <person name="Gomez Garrido J."/>
        </authorList>
    </citation>
    <scope>NUCLEOTIDE SEQUENCE [LARGE SCALE GENOMIC DNA]</scope>
</reference>
<comment type="caution">
    <text evidence="14">The sequence shown here is derived from an EMBL/GenBank/DDBJ whole genome shotgun (WGS) entry which is preliminary data.</text>
</comment>
<name>A0A8S0RMP0_OLEEU</name>
<comment type="catalytic activity">
    <reaction evidence="9 12">
        <text>O-phospho-L-seryl-[protein] + H2O = L-seryl-[protein] + phosphate</text>
        <dbReference type="Rhea" id="RHEA:20629"/>
        <dbReference type="Rhea" id="RHEA-COMP:9863"/>
        <dbReference type="Rhea" id="RHEA-COMP:11604"/>
        <dbReference type="ChEBI" id="CHEBI:15377"/>
        <dbReference type="ChEBI" id="CHEBI:29999"/>
        <dbReference type="ChEBI" id="CHEBI:43474"/>
        <dbReference type="ChEBI" id="CHEBI:83421"/>
        <dbReference type="EC" id="3.1.3.16"/>
    </reaction>
</comment>
<keyword evidence="6 12" id="KW-0862">Zinc</keyword>
<protein>
    <recommendedName>
        <fullName evidence="12">RNA polymerase II subunit B1 CTD phosphatase RPAP2 homolog</fullName>
        <ecNumber evidence="12">3.1.3.16</ecNumber>
    </recommendedName>
</protein>
<dbReference type="PANTHER" id="PTHR14732">
    <property type="entry name" value="RNA POLYMERASE II SUBUNIT B1 CTD PHOSPHATASE RPAP2-RELATED"/>
    <property type="match status" value="1"/>
</dbReference>
<dbReference type="GO" id="GO:0043175">
    <property type="term" value="F:RNA polymerase core enzyme binding"/>
    <property type="evidence" value="ECO:0007669"/>
    <property type="project" value="UniProtKB-UniRule"/>
</dbReference>
<keyword evidence="5 12" id="KW-0378">Hydrolase</keyword>
<dbReference type="PROSITE" id="PS51479">
    <property type="entry name" value="ZF_RTR1"/>
    <property type="match status" value="1"/>
</dbReference>
<dbReference type="Gene3D" id="1.25.40.820">
    <property type="match status" value="1"/>
</dbReference>
<dbReference type="PANTHER" id="PTHR14732:SF0">
    <property type="entry name" value="RNA POLYMERASE II SUBUNIT B1 CTD PHOSPHATASE RPAP2-RELATED"/>
    <property type="match status" value="1"/>
</dbReference>
<evidence type="ECO:0000256" key="6">
    <source>
        <dbReference type="ARBA" id="ARBA00022833"/>
    </source>
</evidence>
<dbReference type="InterPro" id="IPR007308">
    <property type="entry name" value="Rtr1/RPAP2_dom"/>
</dbReference>
<evidence type="ECO:0000256" key="9">
    <source>
        <dbReference type="ARBA" id="ARBA00047761"/>
    </source>
</evidence>
<keyword evidence="8 12" id="KW-0539">Nucleus</keyword>
<dbReference type="InterPro" id="IPR038534">
    <property type="entry name" value="Rtr1/RPAP2_sf"/>
</dbReference>
<comment type="subcellular location">
    <subcellularLocation>
        <location evidence="1 12">Nucleus</location>
    </subcellularLocation>
</comment>
<feature type="domain" description="RTR1-type" evidence="13">
    <location>
        <begin position="30"/>
        <end position="143"/>
    </location>
</feature>
<comment type="catalytic activity">
    <reaction evidence="10 12">
        <text>O-phospho-L-threonyl-[protein] + H2O = L-threonyl-[protein] + phosphate</text>
        <dbReference type="Rhea" id="RHEA:47004"/>
        <dbReference type="Rhea" id="RHEA-COMP:11060"/>
        <dbReference type="Rhea" id="RHEA-COMP:11605"/>
        <dbReference type="ChEBI" id="CHEBI:15377"/>
        <dbReference type="ChEBI" id="CHEBI:30013"/>
        <dbReference type="ChEBI" id="CHEBI:43474"/>
        <dbReference type="ChEBI" id="CHEBI:61977"/>
        <dbReference type="EC" id="3.1.3.16"/>
    </reaction>
</comment>
<evidence type="ECO:0000256" key="1">
    <source>
        <dbReference type="ARBA" id="ARBA00004123"/>
    </source>
</evidence>
<dbReference type="Pfam" id="PF04181">
    <property type="entry name" value="RPAP2_Rtr1"/>
    <property type="match status" value="1"/>
</dbReference>
<comment type="similarity">
    <text evidence="2 11 12">Belongs to the RPAP2 family.</text>
</comment>
<dbReference type="OrthoDB" id="2590500at2759"/>
<comment type="function">
    <text evidence="12">Putative RNA polymerase II subunit B1 C-terminal domain (CTD) phosphatase involved in RNA polymerase II transcription regulation.</text>
</comment>
<gene>
    <name evidence="14" type="ORF">OLEA9_A103245</name>
</gene>
<dbReference type="InterPro" id="IPR039693">
    <property type="entry name" value="Rtr1/RPAP2"/>
</dbReference>
<dbReference type="EMBL" id="CACTIH010003663">
    <property type="protein sequence ID" value="CAA2981121.1"/>
    <property type="molecule type" value="Genomic_DNA"/>
</dbReference>
<keyword evidence="15" id="KW-1185">Reference proteome</keyword>
<evidence type="ECO:0000256" key="12">
    <source>
        <dbReference type="RuleBase" id="RU367080"/>
    </source>
</evidence>
<dbReference type="GO" id="GO:0008420">
    <property type="term" value="F:RNA polymerase II CTD heptapeptide repeat phosphatase activity"/>
    <property type="evidence" value="ECO:0007669"/>
    <property type="project" value="UniProtKB-UniRule"/>
</dbReference>
<dbReference type="Gramene" id="OE9A103245T1">
    <property type="protein sequence ID" value="OE9A103245C1"/>
    <property type="gene ID" value="OE9A103245"/>
</dbReference>
<evidence type="ECO:0000313" key="14">
    <source>
        <dbReference type="EMBL" id="CAA2981121.1"/>
    </source>
</evidence>
<proteinExistence type="inferred from homology"/>